<dbReference type="InterPro" id="IPR013320">
    <property type="entry name" value="ConA-like_dom_sf"/>
</dbReference>
<accession>A0ABT4JNT7</accession>
<proteinExistence type="predicted"/>
<keyword evidence="3" id="KW-1185">Reference proteome</keyword>
<gene>
    <name evidence="2" type="ORF">N0K80_05755</name>
</gene>
<reference evidence="2" key="1">
    <citation type="submission" date="2022-09" db="EMBL/GenBank/DDBJ databases">
        <title>Diversity of Dellaglioa algida.</title>
        <authorList>
            <person name="Matthias E."/>
            <person name="Werum V."/>
        </authorList>
    </citation>
    <scope>NUCLEOTIDE SEQUENCE</scope>
    <source>
        <strain evidence="2">TMW 2.2523</strain>
    </source>
</reference>
<dbReference type="RefSeq" id="WP_269024090.1">
    <property type="nucleotide sequence ID" value="NZ_JANXKW010000004.1"/>
</dbReference>
<keyword evidence="1" id="KW-0732">Signal</keyword>
<evidence type="ECO:0000256" key="1">
    <source>
        <dbReference type="SAM" id="SignalP"/>
    </source>
</evidence>
<dbReference type="EMBL" id="JANXLI010000004">
    <property type="protein sequence ID" value="MCZ2491661.1"/>
    <property type="molecule type" value="Genomic_DNA"/>
</dbReference>
<dbReference type="Gene3D" id="2.60.120.200">
    <property type="match status" value="1"/>
</dbReference>
<evidence type="ECO:0000313" key="2">
    <source>
        <dbReference type="EMBL" id="MCZ2491661.1"/>
    </source>
</evidence>
<feature type="signal peptide" evidence="1">
    <location>
        <begin position="1"/>
        <end position="28"/>
    </location>
</feature>
<protein>
    <submittedName>
        <fullName evidence="2">Uncharacterized protein</fullName>
    </submittedName>
</protein>
<organism evidence="2 3">
    <name type="scientific">Dellaglioa carnosa</name>
    <dbReference type="NCBI Taxonomy" id="2995136"/>
    <lineage>
        <taxon>Bacteria</taxon>
        <taxon>Bacillati</taxon>
        <taxon>Bacillota</taxon>
        <taxon>Bacilli</taxon>
        <taxon>Lactobacillales</taxon>
        <taxon>Lactobacillaceae</taxon>
        <taxon>Dellaglioa</taxon>
    </lineage>
</organism>
<dbReference type="Proteomes" id="UP001081467">
    <property type="component" value="Unassembled WGS sequence"/>
</dbReference>
<name>A0ABT4JNT7_9LACO</name>
<evidence type="ECO:0000313" key="3">
    <source>
        <dbReference type="Proteomes" id="UP001081467"/>
    </source>
</evidence>
<sequence length="716" mass="76131">MKLKLGKILLMSLSLGVIGIGGSVSANAATDAAADYAKAISVAPDALTLDHIFQTGTGGGSANHSSVISLDKDNKVVDESSSAATKAIVKLTDSSDQLGSEWSMPANTFNINKDSKTNMWMYFGNQFDSGDGMAFVLQNDSRGTGAISGVGQSLGVWGIDNGGTRADIAKTAINNAWALEFDTYDNNDTGKGTSYDNTPDVKGTNHIAYGYPSSPETYGLKFGFGFLKFYAVMNHQGVIKTRHLSNGSWHHVTLDYKTLSATQGSMTYTIDDKDPTTGAALTGQSQTAQIDKSRFTADGKNGNGTDIMWGFTGSTGSKYENNLIMFEQISNLVSAAGVQKVTDSTNNNQDVTNNGNVMSGDQLNFQTTLTYKEGKQDWKKIKAVLNVPTNVTLNPAATIKYTDGTVDNFDTRTAKNGVITKELSKDLSTANNTATISMTGTANTVTADTKATSPISHFNGNNAIVESNAANFTISVPNQTLSVTGLADQNINLGDSASFDALVKSDRDIKPQNIGEVTSVVDNTTKGKPEYIELSKTGSHHKETIPASQLTVGKHTYTVSVVDSYQHTATKTVTITVADPGKLSLTVINALNFGTGEKPLPIPNVLTDFNPNEKLNVQLEASLPGTWNLAITASELVGADQSILKDALIYKASATDAGTPLNNSSLSILSGSSSRDKINKVWDKDTGILLHIKPSTVKVQTYHATIKWTLSNVPIK</sequence>
<dbReference type="SUPFAM" id="SSF49899">
    <property type="entry name" value="Concanavalin A-like lectins/glucanases"/>
    <property type="match status" value="1"/>
</dbReference>
<feature type="chain" id="PRO_5046747020" evidence="1">
    <location>
        <begin position="29"/>
        <end position="716"/>
    </location>
</feature>
<comment type="caution">
    <text evidence="2">The sequence shown here is derived from an EMBL/GenBank/DDBJ whole genome shotgun (WGS) entry which is preliminary data.</text>
</comment>